<reference evidence="1 2" key="1">
    <citation type="submission" date="2020-08" db="EMBL/GenBank/DDBJ databases">
        <authorList>
            <person name="Koutsovoulos G."/>
            <person name="Danchin GJ E."/>
        </authorList>
    </citation>
    <scope>NUCLEOTIDE SEQUENCE [LARGE SCALE GENOMIC DNA]</scope>
</reference>
<proteinExistence type="predicted"/>
<sequence>MLNISTRQFSIASTYSNSSKQLYNFSTSTFDKVLQNTTSGSHKIIPQLQIQQRTTQGQILNPQK</sequence>
<gene>
    <name evidence="1" type="ORF">MENT_LOCUS14356</name>
</gene>
<protein>
    <submittedName>
        <fullName evidence="1">Uncharacterized protein</fullName>
    </submittedName>
</protein>
<dbReference type="EMBL" id="CAJEWN010000080">
    <property type="protein sequence ID" value="CAD2160595.1"/>
    <property type="molecule type" value="Genomic_DNA"/>
</dbReference>
<name>A0A6V7UML8_MELEN</name>
<accession>A0A6V7UML8</accession>
<evidence type="ECO:0000313" key="2">
    <source>
        <dbReference type="Proteomes" id="UP000580250"/>
    </source>
</evidence>
<dbReference type="AlphaFoldDB" id="A0A6V7UML8"/>
<dbReference type="Proteomes" id="UP000580250">
    <property type="component" value="Unassembled WGS sequence"/>
</dbReference>
<comment type="caution">
    <text evidence="1">The sequence shown here is derived from an EMBL/GenBank/DDBJ whole genome shotgun (WGS) entry which is preliminary data.</text>
</comment>
<evidence type="ECO:0000313" key="1">
    <source>
        <dbReference type="EMBL" id="CAD2160595.1"/>
    </source>
</evidence>
<organism evidence="1 2">
    <name type="scientific">Meloidogyne enterolobii</name>
    <name type="common">Root-knot nematode worm</name>
    <name type="synonym">Meloidogyne mayaguensis</name>
    <dbReference type="NCBI Taxonomy" id="390850"/>
    <lineage>
        <taxon>Eukaryota</taxon>
        <taxon>Metazoa</taxon>
        <taxon>Ecdysozoa</taxon>
        <taxon>Nematoda</taxon>
        <taxon>Chromadorea</taxon>
        <taxon>Rhabditida</taxon>
        <taxon>Tylenchina</taxon>
        <taxon>Tylenchomorpha</taxon>
        <taxon>Tylenchoidea</taxon>
        <taxon>Meloidogynidae</taxon>
        <taxon>Meloidogyninae</taxon>
        <taxon>Meloidogyne</taxon>
    </lineage>
</organism>